<name>A0A8S5RTM6_9CAUD</name>
<sequence length="48" mass="5068">MKKIIRIIVIALIIAAGIAIVILGGLDPKDSCLDQGGSYDHQTGMCNK</sequence>
<evidence type="ECO:0000313" key="2">
    <source>
        <dbReference type="EMBL" id="DAE92698.1"/>
    </source>
</evidence>
<keyword evidence="1" id="KW-1133">Transmembrane helix</keyword>
<keyword evidence="1" id="KW-0472">Membrane</keyword>
<accession>A0A8S5RTM6</accession>
<feature type="transmembrane region" description="Helical" evidence="1">
    <location>
        <begin position="7"/>
        <end position="26"/>
    </location>
</feature>
<evidence type="ECO:0000256" key="1">
    <source>
        <dbReference type="SAM" id="Phobius"/>
    </source>
</evidence>
<protein>
    <submittedName>
        <fullName evidence="2">Uncharacterized protein</fullName>
    </submittedName>
</protein>
<dbReference type="EMBL" id="BK059153">
    <property type="protein sequence ID" value="DAE92698.1"/>
    <property type="molecule type" value="Genomic_DNA"/>
</dbReference>
<keyword evidence="1" id="KW-0812">Transmembrane</keyword>
<proteinExistence type="predicted"/>
<organism evidence="2">
    <name type="scientific">Caudovirales sp. gcode 4</name>
    <dbReference type="NCBI Taxonomy" id="2838363"/>
    <lineage>
        <taxon>Viruses</taxon>
        <taxon>Duplodnaviria</taxon>
        <taxon>Heunggongvirae</taxon>
        <taxon>Uroviricota</taxon>
        <taxon>Caudoviricetes</taxon>
    </lineage>
</organism>
<reference evidence="2" key="1">
    <citation type="journal article" date="2021" name="Proc. Natl. Acad. Sci. U.S.A.">
        <title>A Catalog of Tens of Thousands of Viruses from Human Metagenomes Reveals Hidden Associations with Chronic Diseases.</title>
        <authorList>
            <person name="Tisza M.J."/>
            <person name="Buck C.B."/>
        </authorList>
    </citation>
    <scope>NUCLEOTIDE SEQUENCE</scope>
    <source>
        <strain evidence="2">CtKN96</strain>
    </source>
</reference>